<evidence type="ECO:0000313" key="2">
    <source>
        <dbReference type="EMBL" id="RZN70189.1"/>
    </source>
</evidence>
<dbReference type="AlphaFoldDB" id="A0A520KXI8"/>
<feature type="domain" description="Winged helix-turn helix" evidence="1">
    <location>
        <begin position="22"/>
        <end position="65"/>
    </location>
</feature>
<comment type="caution">
    <text evidence="2">The sequence shown here is derived from an EMBL/GenBank/DDBJ whole genome shotgun (WGS) entry which is preliminary data.</text>
</comment>
<proteinExistence type="predicted"/>
<dbReference type="Proteomes" id="UP000320766">
    <property type="component" value="Unassembled WGS sequence"/>
</dbReference>
<protein>
    <recommendedName>
        <fullName evidence="1">Winged helix-turn helix domain-containing protein</fullName>
    </recommendedName>
</protein>
<evidence type="ECO:0000313" key="3">
    <source>
        <dbReference type="Proteomes" id="UP000320766"/>
    </source>
</evidence>
<sequence>MNKALQIEDLELIDLLKERDDWTTNEVRDLIKERFDVSYTLKQVRVILRSFGFRYGKPYPHEHRRPKNAEDILKKGWMNR</sequence>
<dbReference type="Pfam" id="PF13592">
    <property type="entry name" value="HTH_33"/>
    <property type="match status" value="1"/>
</dbReference>
<name>A0A520KXI8_9EURY</name>
<organism evidence="2 3">
    <name type="scientific">Candidatus Methanolliviera hydrocarbonicum</name>
    <dbReference type="NCBI Taxonomy" id="2491085"/>
    <lineage>
        <taxon>Archaea</taxon>
        <taxon>Methanobacteriati</taxon>
        <taxon>Methanobacteriota</taxon>
        <taxon>Candidatus Methanoliparia</taxon>
        <taxon>Candidatus Methanoliparales</taxon>
        <taxon>Candidatus Methanollivieraceae</taxon>
        <taxon>Candidatus Methanolliviera</taxon>
    </lineage>
</organism>
<accession>A0A520KXI8</accession>
<dbReference type="EMBL" id="RXIL01000060">
    <property type="protein sequence ID" value="RZN70189.1"/>
    <property type="molecule type" value="Genomic_DNA"/>
</dbReference>
<dbReference type="InterPro" id="IPR025959">
    <property type="entry name" value="Winged_HTH_dom"/>
</dbReference>
<reference evidence="2 3" key="1">
    <citation type="journal article" date="2019" name="Nat. Microbiol.">
        <title>Wide diversity of methane and short-chain alkane metabolisms in uncultured archaea.</title>
        <authorList>
            <person name="Borrel G."/>
            <person name="Adam P.S."/>
            <person name="McKay L.J."/>
            <person name="Chen L.X."/>
            <person name="Sierra-Garcia I.N."/>
            <person name="Sieber C.M."/>
            <person name="Letourneur Q."/>
            <person name="Ghozlane A."/>
            <person name="Andersen G.L."/>
            <person name="Li W.J."/>
            <person name="Hallam S.J."/>
            <person name="Muyzer G."/>
            <person name="de Oliveira V.M."/>
            <person name="Inskeep W.P."/>
            <person name="Banfield J.F."/>
            <person name="Gribaldo S."/>
        </authorList>
    </citation>
    <scope>NUCLEOTIDE SEQUENCE [LARGE SCALE GENOMIC DNA]</scope>
    <source>
        <strain evidence="2">NM1b</strain>
    </source>
</reference>
<evidence type="ECO:0000259" key="1">
    <source>
        <dbReference type="Pfam" id="PF13592"/>
    </source>
</evidence>
<gene>
    <name evidence="2" type="ORF">EF807_03655</name>
</gene>